<feature type="region of interest" description="Disordered" evidence="1">
    <location>
        <begin position="284"/>
        <end position="310"/>
    </location>
</feature>
<dbReference type="EMBL" id="BABT02000071">
    <property type="protein sequence ID" value="GAA96030.1"/>
    <property type="molecule type" value="Genomic_DNA"/>
</dbReference>
<evidence type="ECO:0000256" key="1">
    <source>
        <dbReference type="SAM" id="MobiDB-lite"/>
    </source>
</evidence>
<reference evidence="2 3" key="2">
    <citation type="journal article" date="2012" name="Open Biol.">
        <title>Characteristics of nucleosomes and linker DNA regions on the genome of the basidiomycete Mixia osmundae revealed by mono- and dinucleosome mapping.</title>
        <authorList>
            <person name="Nishida H."/>
            <person name="Kondo S."/>
            <person name="Matsumoto T."/>
            <person name="Suzuki Y."/>
            <person name="Yoshikawa H."/>
            <person name="Taylor T.D."/>
            <person name="Sugiyama J."/>
        </authorList>
    </citation>
    <scope>NUCLEOTIDE SEQUENCE [LARGE SCALE GENOMIC DNA]</scope>
    <source>
        <strain evidence="3">CBS 9802 / IAM 14324 / JCM 22182 / KY 12970</strain>
    </source>
</reference>
<protein>
    <submittedName>
        <fullName evidence="2">Uncharacterized protein</fullName>
    </submittedName>
</protein>
<evidence type="ECO:0000313" key="3">
    <source>
        <dbReference type="Proteomes" id="UP000009131"/>
    </source>
</evidence>
<reference evidence="2 3" key="1">
    <citation type="journal article" date="2011" name="J. Gen. Appl. Microbiol.">
        <title>Draft genome sequencing of the enigmatic basidiomycete Mixia osmundae.</title>
        <authorList>
            <person name="Nishida H."/>
            <person name="Nagatsuka Y."/>
            <person name="Sugiyama J."/>
        </authorList>
    </citation>
    <scope>NUCLEOTIDE SEQUENCE [LARGE SCALE GENOMIC DNA]</scope>
    <source>
        <strain evidence="3">CBS 9802 / IAM 14324 / JCM 22182 / KY 12970</strain>
    </source>
</reference>
<keyword evidence="3" id="KW-1185">Reference proteome</keyword>
<feature type="region of interest" description="Disordered" evidence="1">
    <location>
        <begin position="83"/>
        <end position="136"/>
    </location>
</feature>
<dbReference type="HOGENOM" id="CLU_960049_0_0_1"/>
<feature type="compositionally biased region" description="Acidic residues" evidence="1">
    <location>
        <begin position="294"/>
        <end position="310"/>
    </location>
</feature>
<name>G7DZM0_MIXOS</name>
<dbReference type="Proteomes" id="UP000009131">
    <property type="component" value="Unassembled WGS sequence"/>
</dbReference>
<organism evidence="2 3">
    <name type="scientific">Mixia osmundae (strain CBS 9802 / IAM 14324 / JCM 22182 / KY 12970)</name>
    <dbReference type="NCBI Taxonomy" id="764103"/>
    <lineage>
        <taxon>Eukaryota</taxon>
        <taxon>Fungi</taxon>
        <taxon>Dikarya</taxon>
        <taxon>Basidiomycota</taxon>
        <taxon>Pucciniomycotina</taxon>
        <taxon>Mixiomycetes</taxon>
        <taxon>Mixiales</taxon>
        <taxon>Mixiaceae</taxon>
        <taxon>Mixia</taxon>
    </lineage>
</organism>
<proteinExistence type="predicted"/>
<gene>
    <name evidence="2" type="primary">Mo02690</name>
    <name evidence="2" type="ORF">E5Q_02690</name>
</gene>
<evidence type="ECO:0000313" key="2">
    <source>
        <dbReference type="EMBL" id="GAA96030.1"/>
    </source>
</evidence>
<dbReference type="AlphaFoldDB" id="G7DZM0"/>
<comment type="caution">
    <text evidence="2">The sequence shown here is derived from an EMBL/GenBank/DDBJ whole genome shotgun (WGS) entry which is preliminary data.</text>
</comment>
<accession>G7DZM0</accession>
<dbReference type="InParanoid" id="G7DZM0"/>
<sequence length="310" mass="34716">MARAEARRSKREEDRAFRLVFRDDVSSETHCFASPSRAHPVQLASDYPQRALQAARGSSQNDWIALLARKATLLDREHAQLSRWRHHSAQSASDGLAPTDDDDDSDGLPSDTDGEPSRRAKRAQSPVRRESVYYDESEVDLTASPTSTLVSLSPERAFSSKQKLFDLEPITPVTPQLQSRRSSGFVGYFGDSQPRRRAPTVDDIDQLAGLVIANQDRYSLAKHVDVALSMALPRHATRCLSESLDAHEDDDEEEPRLVTATSKSMVNLRPRRSETDVPTLYRTLSMGDLQLQHDDDETDDDDHGSDEDDE</sequence>